<dbReference type="EMBL" id="LR798287">
    <property type="protein sequence ID" value="CAB5220835.1"/>
    <property type="molecule type" value="Genomic_DNA"/>
</dbReference>
<evidence type="ECO:0000313" key="1">
    <source>
        <dbReference type="EMBL" id="CAB5220835.1"/>
    </source>
</evidence>
<organism evidence="1">
    <name type="scientific">uncultured Caudovirales phage</name>
    <dbReference type="NCBI Taxonomy" id="2100421"/>
    <lineage>
        <taxon>Viruses</taxon>
        <taxon>Duplodnaviria</taxon>
        <taxon>Heunggongvirae</taxon>
        <taxon>Uroviricota</taxon>
        <taxon>Caudoviricetes</taxon>
        <taxon>Peduoviridae</taxon>
        <taxon>Maltschvirus</taxon>
        <taxon>Maltschvirus maltsch</taxon>
    </lineage>
</organism>
<accession>A0A6J7WVI4</accession>
<reference evidence="1" key="1">
    <citation type="submission" date="2020-05" db="EMBL/GenBank/DDBJ databases">
        <authorList>
            <person name="Chiriac C."/>
            <person name="Salcher M."/>
            <person name="Ghai R."/>
            <person name="Kavagutti S V."/>
        </authorList>
    </citation>
    <scope>NUCLEOTIDE SEQUENCE</scope>
</reference>
<proteinExistence type="predicted"/>
<sequence length="60" mass="6715">MNKVYVLSLVDHSDICVVGVFAAHGLADMARLELEAKMTEDQRDTGIYYVITGFEMGKVY</sequence>
<protein>
    <submittedName>
        <fullName evidence="1">Uncharacterized protein</fullName>
    </submittedName>
</protein>
<name>A0A6J7WVI4_9CAUD</name>
<gene>
    <name evidence="1" type="ORF">UFOVP245_34</name>
</gene>